<dbReference type="RefSeq" id="XP_020552019.1">
    <property type="nucleotide sequence ID" value="XM_020696360.1"/>
</dbReference>
<keyword evidence="3" id="KW-0378">Hydrolase</keyword>
<feature type="chain" id="PRO_5035438056" evidence="5">
    <location>
        <begin position="25"/>
        <end position="370"/>
    </location>
</feature>
<protein>
    <submittedName>
        <fullName evidence="7">Acetylajmalan esterase-like</fullName>
    </submittedName>
</protein>
<evidence type="ECO:0000256" key="1">
    <source>
        <dbReference type="ARBA" id="ARBA00008668"/>
    </source>
</evidence>
<dbReference type="Gramene" id="SIN_1026423.t">
    <property type="protein sequence ID" value="SIN_1026423.t"/>
    <property type="gene ID" value="SIN_1026423"/>
</dbReference>
<sequence length="370" mass="41015">MGYLCCNSVFICFFVLLLTGTISSQQPRCPFNYIYHLGDGVADNGNAIRTLPFGPGLPAARLPYGETYPGRPTGRWSDGRLIIDFAATVLGLTRLKPYLDTNTSSNDGVIFAVAGSPVLDRFFYLNKGVTIPNYAAPLNLQHNWFRRYLMNFVCSTPTECAGRLGDSLLLFGDIEGNDIHYPLLQGKSIQDIQTNYVPFVTQTTINTTRELIRAGAKRVIVPGNVPLGCYPYILSEFPSNDPTAYDDLGCLKSVNNLVLFKNNHLRTSLDSLKLEFPNVTILFADYFTTVKTVLRTSLPSFVNNTLLKTCCGIGGTYNYNRRRFCGSLGVPVCSDPSKYIHWDGIHLTQETNSRISQILVQQLLPALSCS</sequence>
<evidence type="ECO:0000256" key="5">
    <source>
        <dbReference type="SAM" id="SignalP"/>
    </source>
</evidence>
<evidence type="ECO:0000256" key="3">
    <source>
        <dbReference type="ARBA" id="ARBA00022801"/>
    </source>
</evidence>
<evidence type="ECO:0000256" key="4">
    <source>
        <dbReference type="ARBA" id="ARBA00023180"/>
    </source>
</evidence>
<dbReference type="Proteomes" id="UP000504604">
    <property type="component" value="Linkage group LG8"/>
</dbReference>
<dbReference type="Pfam" id="PF00657">
    <property type="entry name" value="Lipase_GDSL"/>
    <property type="match status" value="1"/>
</dbReference>
<dbReference type="Gene3D" id="3.40.50.1110">
    <property type="entry name" value="SGNH hydrolase"/>
    <property type="match status" value="1"/>
</dbReference>
<dbReference type="InterPro" id="IPR035669">
    <property type="entry name" value="SGNH_plant_lipase-like"/>
</dbReference>
<dbReference type="InterPro" id="IPR036514">
    <property type="entry name" value="SGNH_hydro_sf"/>
</dbReference>
<evidence type="ECO:0000256" key="2">
    <source>
        <dbReference type="ARBA" id="ARBA00022729"/>
    </source>
</evidence>
<organism evidence="6 7">
    <name type="scientific">Sesamum indicum</name>
    <name type="common">Oriental sesame</name>
    <name type="synonym">Sesamum orientale</name>
    <dbReference type="NCBI Taxonomy" id="4182"/>
    <lineage>
        <taxon>Eukaryota</taxon>
        <taxon>Viridiplantae</taxon>
        <taxon>Streptophyta</taxon>
        <taxon>Embryophyta</taxon>
        <taxon>Tracheophyta</taxon>
        <taxon>Spermatophyta</taxon>
        <taxon>Magnoliopsida</taxon>
        <taxon>eudicotyledons</taxon>
        <taxon>Gunneridae</taxon>
        <taxon>Pentapetalae</taxon>
        <taxon>asterids</taxon>
        <taxon>lamiids</taxon>
        <taxon>Lamiales</taxon>
        <taxon>Pedaliaceae</taxon>
        <taxon>Sesamum</taxon>
    </lineage>
</organism>
<dbReference type="OrthoDB" id="870535at2759"/>
<dbReference type="GO" id="GO:0016788">
    <property type="term" value="F:hydrolase activity, acting on ester bonds"/>
    <property type="evidence" value="ECO:0007669"/>
    <property type="project" value="InterPro"/>
</dbReference>
<evidence type="ECO:0000313" key="7">
    <source>
        <dbReference type="RefSeq" id="XP_020552019.1"/>
    </source>
</evidence>
<gene>
    <name evidence="7" type="primary">LOC105168687</name>
</gene>
<reference evidence="7" key="1">
    <citation type="submission" date="2025-08" db="UniProtKB">
        <authorList>
            <consortium name="RefSeq"/>
        </authorList>
    </citation>
    <scope>IDENTIFICATION</scope>
</reference>
<evidence type="ECO:0000313" key="6">
    <source>
        <dbReference type="Proteomes" id="UP000504604"/>
    </source>
</evidence>
<proteinExistence type="inferred from homology"/>
<keyword evidence="6" id="KW-1185">Reference proteome</keyword>
<dbReference type="AlphaFoldDB" id="A0A8M8V6Q5"/>
<dbReference type="PANTHER" id="PTHR22835:SF683">
    <property type="entry name" value="OS05G0506800 PROTEIN"/>
    <property type="match status" value="1"/>
</dbReference>
<name>A0A8M8V6Q5_SESIN</name>
<dbReference type="CDD" id="cd01837">
    <property type="entry name" value="SGNH_plant_lipase_like"/>
    <property type="match status" value="1"/>
</dbReference>
<feature type="signal peptide" evidence="5">
    <location>
        <begin position="1"/>
        <end position="24"/>
    </location>
</feature>
<dbReference type="GeneID" id="105168687"/>
<keyword evidence="2 5" id="KW-0732">Signal</keyword>
<dbReference type="KEGG" id="sind:105168687"/>
<keyword evidence="4" id="KW-0325">Glycoprotein</keyword>
<accession>A0A8M8V6Q5</accession>
<dbReference type="InterPro" id="IPR001087">
    <property type="entry name" value="GDSL"/>
</dbReference>
<dbReference type="PANTHER" id="PTHR22835">
    <property type="entry name" value="ZINC FINGER FYVE DOMAIN CONTAINING PROTEIN"/>
    <property type="match status" value="1"/>
</dbReference>
<comment type="similarity">
    <text evidence="1">Belongs to the 'GDSL' lipolytic enzyme family.</text>
</comment>